<reference evidence="2" key="1">
    <citation type="journal article" date="2022" name="bioRxiv">
        <title>Sequencing and chromosome-scale assembly of the giantPleurodeles waltlgenome.</title>
        <authorList>
            <person name="Brown T."/>
            <person name="Elewa A."/>
            <person name="Iarovenko S."/>
            <person name="Subramanian E."/>
            <person name="Araus A.J."/>
            <person name="Petzold A."/>
            <person name="Susuki M."/>
            <person name="Suzuki K.-i.T."/>
            <person name="Hayashi T."/>
            <person name="Toyoda A."/>
            <person name="Oliveira C."/>
            <person name="Osipova E."/>
            <person name="Leigh N.D."/>
            <person name="Simon A."/>
            <person name="Yun M.H."/>
        </authorList>
    </citation>
    <scope>NUCLEOTIDE SEQUENCE</scope>
    <source>
        <strain evidence="2">20211129_DDA</strain>
        <tissue evidence="2">Liver</tissue>
    </source>
</reference>
<dbReference type="AlphaFoldDB" id="A0AAV7MSY8"/>
<sequence length="102" mass="10577">MTRHTGSKYQSQIGHESAACIYPLQGASVPLFTKCSVAQAQKKVAPVDPNPAAGVVVVLVASEAVPAMMRMALVQCDREQSGSTGVGPEEVDPDITVLEPGA</sequence>
<dbReference type="Proteomes" id="UP001066276">
    <property type="component" value="Chromosome 9"/>
</dbReference>
<proteinExistence type="predicted"/>
<evidence type="ECO:0000313" key="3">
    <source>
        <dbReference type="Proteomes" id="UP001066276"/>
    </source>
</evidence>
<feature type="region of interest" description="Disordered" evidence="1">
    <location>
        <begin position="79"/>
        <end position="102"/>
    </location>
</feature>
<protein>
    <submittedName>
        <fullName evidence="2">Uncharacterized protein</fullName>
    </submittedName>
</protein>
<gene>
    <name evidence="2" type="ORF">NDU88_004191</name>
</gene>
<evidence type="ECO:0000256" key="1">
    <source>
        <dbReference type="SAM" id="MobiDB-lite"/>
    </source>
</evidence>
<evidence type="ECO:0000313" key="2">
    <source>
        <dbReference type="EMBL" id="KAJ1106793.1"/>
    </source>
</evidence>
<organism evidence="2 3">
    <name type="scientific">Pleurodeles waltl</name>
    <name type="common">Iberian ribbed newt</name>
    <dbReference type="NCBI Taxonomy" id="8319"/>
    <lineage>
        <taxon>Eukaryota</taxon>
        <taxon>Metazoa</taxon>
        <taxon>Chordata</taxon>
        <taxon>Craniata</taxon>
        <taxon>Vertebrata</taxon>
        <taxon>Euteleostomi</taxon>
        <taxon>Amphibia</taxon>
        <taxon>Batrachia</taxon>
        <taxon>Caudata</taxon>
        <taxon>Salamandroidea</taxon>
        <taxon>Salamandridae</taxon>
        <taxon>Pleurodelinae</taxon>
        <taxon>Pleurodeles</taxon>
    </lineage>
</organism>
<comment type="caution">
    <text evidence="2">The sequence shown here is derived from an EMBL/GenBank/DDBJ whole genome shotgun (WGS) entry which is preliminary data.</text>
</comment>
<accession>A0AAV7MSY8</accession>
<name>A0AAV7MSY8_PLEWA</name>
<dbReference type="EMBL" id="JANPWB010000013">
    <property type="protein sequence ID" value="KAJ1106793.1"/>
    <property type="molecule type" value="Genomic_DNA"/>
</dbReference>
<keyword evidence="3" id="KW-1185">Reference proteome</keyword>